<dbReference type="Pfam" id="PF00111">
    <property type="entry name" value="Fer2"/>
    <property type="match status" value="1"/>
</dbReference>
<comment type="cofactor">
    <cofactor evidence="6">
        <name>[2Fe-2S] cluster</name>
        <dbReference type="ChEBI" id="CHEBI:190135"/>
    </cofactor>
</comment>
<dbReference type="RefSeq" id="WP_074830821.1">
    <property type="nucleotide sequence ID" value="NZ_FNTI01000001.1"/>
</dbReference>
<evidence type="ECO:0000313" key="8">
    <source>
        <dbReference type="EMBL" id="SEB98034.1"/>
    </source>
</evidence>
<dbReference type="GO" id="GO:0009055">
    <property type="term" value="F:electron transfer activity"/>
    <property type="evidence" value="ECO:0007669"/>
    <property type="project" value="TreeGrafter"/>
</dbReference>
<proteinExistence type="inferred from homology"/>
<comment type="similarity">
    <text evidence="1">Belongs to the adrenodoxin/putidaredoxin family.</text>
</comment>
<dbReference type="GO" id="GO:0046872">
    <property type="term" value="F:metal ion binding"/>
    <property type="evidence" value="ECO:0007669"/>
    <property type="project" value="UniProtKB-KW"/>
</dbReference>
<name>A0A1M7KLZ8_9BRAD</name>
<evidence type="ECO:0000256" key="6">
    <source>
        <dbReference type="ARBA" id="ARBA00034078"/>
    </source>
</evidence>
<evidence type="ECO:0000313" key="9">
    <source>
        <dbReference type="Proteomes" id="UP000183208"/>
    </source>
</evidence>
<dbReference type="InterPro" id="IPR001041">
    <property type="entry name" value="2Fe-2S_ferredoxin-type"/>
</dbReference>
<evidence type="ECO:0000256" key="5">
    <source>
        <dbReference type="ARBA" id="ARBA00023014"/>
    </source>
</evidence>
<gene>
    <name evidence="8" type="ORF">SAMN05444171_0375</name>
</gene>
<accession>A0A1M7KLZ8</accession>
<evidence type="ECO:0000259" key="7">
    <source>
        <dbReference type="PROSITE" id="PS51085"/>
    </source>
</evidence>
<evidence type="ECO:0000256" key="4">
    <source>
        <dbReference type="ARBA" id="ARBA00023004"/>
    </source>
</evidence>
<dbReference type="InterPro" id="IPR036010">
    <property type="entry name" value="2Fe-2S_ferredoxin-like_sf"/>
</dbReference>
<organism evidence="8 9">
    <name type="scientific">Bradyrhizobium lablabi</name>
    <dbReference type="NCBI Taxonomy" id="722472"/>
    <lineage>
        <taxon>Bacteria</taxon>
        <taxon>Pseudomonadati</taxon>
        <taxon>Pseudomonadota</taxon>
        <taxon>Alphaproteobacteria</taxon>
        <taxon>Hyphomicrobiales</taxon>
        <taxon>Nitrobacteraceae</taxon>
        <taxon>Bradyrhizobium</taxon>
    </lineage>
</organism>
<dbReference type="InterPro" id="IPR012675">
    <property type="entry name" value="Beta-grasp_dom_sf"/>
</dbReference>
<dbReference type="GO" id="GO:0140647">
    <property type="term" value="P:P450-containing electron transport chain"/>
    <property type="evidence" value="ECO:0007669"/>
    <property type="project" value="InterPro"/>
</dbReference>
<evidence type="ECO:0000256" key="2">
    <source>
        <dbReference type="ARBA" id="ARBA00022714"/>
    </source>
</evidence>
<evidence type="ECO:0000256" key="1">
    <source>
        <dbReference type="ARBA" id="ARBA00010914"/>
    </source>
</evidence>
<dbReference type="Gene3D" id="3.10.20.30">
    <property type="match status" value="1"/>
</dbReference>
<dbReference type="OrthoDB" id="9799640at2"/>
<dbReference type="InterPro" id="IPR001055">
    <property type="entry name" value="Adrenodoxin-like"/>
</dbReference>
<keyword evidence="5" id="KW-0411">Iron-sulfur</keyword>
<keyword evidence="3" id="KW-0479">Metal-binding</keyword>
<evidence type="ECO:0000256" key="3">
    <source>
        <dbReference type="ARBA" id="ARBA00022723"/>
    </source>
</evidence>
<dbReference type="Proteomes" id="UP000183208">
    <property type="component" value="Unassembled WGS sequence"/>
</dbReference>
<dbReference type="GO" id="GO:0005829">
    <property type="term" value="C:cytosol"/>
    <property type="evidence" value="ECO:0007669"/>
    <property type="project" value="TreeGrafter"/>
</dbReference>
<dbReference type="GO" id="GO:0051537">
    <property type="term" value="F:2 iron, 2 sulfur cluster binding"/>
    <property type="evidence" value="ECO:0007669"/>
    <property type="project" value="UniProtKB-KW"/>
</dbReference>
<dbReference type="AlphaFoldDB" id="A0A1M7KLZ8"/>
<dbReference type="CDD" id="cd00207">
    <property type="entry name" value="fer2"/>
    <property type="match status" value="1"/>
</dbReference>
<dbReference type="EMBL" id="FNTI01000001">
    <property type="protein sequence ID" value="SEB98034.1"/>
    <property type="molecule type" value="Genomic_DNA"/>
</dbReference>
<dbReference type="PRINTS" id="PR00355">
    <property type="entry name" value="ADRENODOXIN"/>
</dbReference>
<feature type="domain" description="2Fe-2S ferredoxin-type" evidence="7">
    <location>
        <begin position="2"/>
        <end position="105"/>
    </location>
</feature>
<dbReference type="PANTHER" id="PTHR23426:SF65">
    <property type="entry name" value="FERREDOXIN-2, MITOCHONDRIAL"/>
    <property type="match status" value="1"/>
</dbReference>
<sequence length="106" mass="11485">MPKVTYVEYSGTEREIELPSGLSVMQGAIDHQITGIDADCGGECACATCHVYVDPRWLERVGPQGSQEAALLDFAALAQPNSRLACQIKMNDRLDGLVVNLPEAQH</sequence>
<dbReference type="PROSITE" id="PS51085">
    <property type="entry name" value="2FE2S_FER_2"/>
    <property type="match status" value="1"/>
</dbReference>
<reference evidence="8 9" key="1">
    <citation type="submission" date="2016-10" db="EMBL/GenBank/DDBJ databases">
        <authorList>
            <person name="de Groot N.N."/>
        </authorList>
    </citation>
    <scope>NUCLEOTIDE SEQUENCE [LARGE SCALE GENOMIC DNA]</scope>
    <source>
        <strain evidence="8 9">GAS522</strain>
    </source>
</reference>
<dbReference type="SUPFAM" id="SSF54292">
    <property type="entry name" value="2Fe-2S ferredoxin-like"/>
    <property type="match status" value="1"/>
</dbReference>
<protein>
    <submittedName>
        <fullName evidence="8">Ferredoxin, 2Fe-2S</fullName>
    </submittedName>
</protein>
<keyword evidence="2" id="KW-0001">2Fe-2S</keyword>
<keyword evidence="4" id="KW-0408">Iron</keyword>
<dbReference type="PANTHER" id="PTHR23426">
    <property type="entry name" value="FERREDOXIN/ADRENODOXIN"/>
    <property type="match status" value="1"/>
</dbReference>